<keyword evidence="3" id="KW-1185">Reference proteome</keyword>
<name>A0A9Q0H7X6_9MAGN</name>
<feature type="compositionally biased region" description="Pro residues" evidence="1">
    <location>
        <begin position="12"/>
        <end position="22"/>
    </location>
</feature>
<evidence type="ECO:0000313" key="2">
    <source>
        <dbReference type="EMBL" id="KAJ4959933.1"/>
    </source>
</evidence>
<accession>A0A9Q0H7X6</accession>
<feature type="region of interest" description="Disordered" evidence="1">
    <location>
        <begin position="1"/>
        <end position="52"/>
    </location>
</feature>
<dbReference type="EMBL" id="JAMYWD010000009">
    <property type="protein sequence ID" value="KAJ4959933.1"/>
    <property type="molecule type" value="Genomic_DNA"/>
</dbReference>
<reference evidence="2" key="1">
    <citation type="journal article" date="2023" name="Plant J.">
        <title>The genome of the king protea, Protea cynaroides.</title>
        <authorList>
            <person name="Chang J."/>
            <person name="Duong T.A."/>
            <person name="Schoeman C."/>
            <person name="Ma X."/>
            <person name="Roodt D."/>
            <person name="Barker N."/>
            <person name="Li Z."/>
            <person name="Van de Peer Y."/>
            <person name="Mizrachi E."/>
        </authorList>
    </citation>
    <scope>NUCLEOTIDE SEQUENCE</scope>
    <source>
        <tissue evidence="2">Young leaves</tissue>
    </source>
</reference>
<protein>
    <submittedName>
        <fullName evidence="2">Uncharacterized protein</fullName>
    </submittedName>
</protein>
<proteinExistence type="predicted"/>
<evidence type="ECO:0000256" key="1">
    <source>
        <dbReference type="SAM" id="MobiDB-lite"/>
    </source>
</evidence>
<comment type="caution">
    <text evidence="2">The sequence shown here is derived from an EMBL/GenBank/DDBJ whole genome shotgun (WGS) entry which is preliminary data.</text>
</comment>
<dbReference type="Proteomes" id="UP001141806">
    <property type="component" value="Unassembled WGS sequence"/>
</dbReference>
<evidence type="ECO:0000313" key="3">
    <source>
        <dbReference type="Proteomes" id="UP001141806"/>
    </source>
</evidence>
<dbReference type="OrthoDB" id="1916329at2759"/>
<dbReference type="AlphaFoldDB" id="A0A9Q0H7X6"/>
<sequence>MAEKSLGTKPGPVLPPPSPPPATSSLSTTLAVPYFPGSSRRSQEPETASKPSSYVMDLAEEIYVIREEGTNVDCRASDYIRWFHERIRNDSIEASKLTPIILSPSPRPVK</sequence>
<gene>
    <name evidence="2" type="ORF">NE237_019843</name>
</gene>
<organism evidence="2 3">
    <name type="scientific">Protea cynaroides</name>
    <dbReference type="NCBI Taxonomy" id="273540"/>
    <lineage>
        <taxon>Eukaryota</taxon>
        <taxon>Viridiplantae</taxon>
        <taxon>Streptophyta</taxon>
        <taxon>Embryophyta</taxon>
        <taxon>Tracheophyta</taxon>
        <taxon>Spermatophyta</taxon>
        <taxon>Magnoliopsida</taxon>
        <taxon>Proteales</taxon>
        <taxon>Proteaceae</taxon>
        <taxon>Protea</taxon>
    </lineage>
</organism>
<feature type="compositionally biased region" description="Low complexity" evidence="1">
    <location>
        <begin position="23"/>
        <end position="33"/>
    </location>
</feature>